<dbReference type="GO" id="GO:0016757">
    <property type="term" value="F:glycosyltransferase activity"/>
    <property type="evidence" value="ECO:0007669"/>
    <property type="project" value="InterPro"/>
</dbReference>
<evidence type="ECO:0000259" key="1">
    <source>
        <dbReference type="Pfam" id="PF00534"/>
    </source>
</evidence>
<protein>
    <submittedName>
        <fullName evidence="2">Glycosyl transferase group 1</fullName>
    </submittedName>
</protein>
<dbReference type="AlphaFoldDB" id="A0A0G1C9U6"/>
<dbReference type="Gene3D" id="3.40.50.2000">
    <property type="entry name" value="Glycogen Phosphorylase B"/>
    <property type="match status" value="2"/>
</dbReference>
<reference evidence="2 3" key="1">
    <citation type="journal article" date="2015" name="Nature">
        <title>rRNA introns, odd ribosomes, and small enigmatic genomes across a large radiation of phyla.</title>
        <authorList>
            <person name="Brown C.T."/>
            <person name="Hug L.A."/>
            <person name="Thomas B.C."/>
            <person name="Sharon I."/>
            <person name="Castelle C.J."/>
            <person name="Singh A."/>
            <person name="Wilkins M.J."/>
            <person name="Williams K.H."/>
            <person name="Banfield J.F."/>
        </authorList>
    </citation>
    <scope>NUCLEOTIDE SEQUENCE [LARGE SCALE GENOMIC DNA]</scope>
</reference>
<dbReference type="EMBL" id="LCDF01000029">
    <property type="protein sequence ID" value="KKS46408.1"/>
    <property type="molecule type" value="Genomic_DNA"/>
</dbReference>
<dbReference type="STRING" id="1618659.UV11_C0029G0003"/>
<dbReference type="SUPFAM" id="SSF53756">
    <property type="entry name" value="UDP-Glycosyltransferase/glycogen phosphorylase"/>
    <property type="match status" value="1"/>
</dbReference>
<keyword evidence="2" id="KW-0808">Transferase</keyword>
<dbReference type="PANTHER" id="PTHR45947">
    <property type="entry name" value="SULFOQUINOVOSYL TRANSFERASE SQD2"/>
    <property type="match status" value="1"/>
</dbReference>
<dbReference type="CDD" id="cd03801">
    <property type="entry name" value="GT4_PimA-like"/>
    <property type="match status" value="1"/>
</dbReference>
<dbReference type="Proteomes" id="UP000034036">
    <property type="component" value="Unassembled WGS sequence"/>
</dbReference>
<proteinExistence type="predicted"/>
<dbReference type="InterPro" id="IPR001296">
    <property type="entry name" value="Glyco_trans_1"/>
</dbReference>
<dbReference type="PANTHER" id="PTHR45947:SF3">
    <property type="entry name" value="SULFOQUINOVOSYL TRANSFERASE SQD2"/>
    <property type="match status" value="1"/>
</dbReference>
<feature type="domain" description="Glycosyl transferase family 1" evidence="1">
    <location>
        <begin position="184"/>
        <end position="336"/>
    </location>
</feature>
<organism evidence="2 3">
    <name type="scientific">Candidatus Giovannonibacteria bacterium GW2011_GWF2_42_19</name>
    <dbReference type="NCBI Taxonomy" id="1618659"/>
    <lineage>
        <taxon>Bacteria</taxon>
        <taxon>Candidatus Giovannoniibacteriota</taxon>
    </lineage>
</organism>
<sequence length="357" mass="41062">MYSGQTKIAYVLPEYNERTDTHLYYNYELIKDASYKLDIFVVAEKADGVFNLGTPYRAQKHQKGFRRFFEIFWILFSLRGKGYNNFYVHYSYYGALAAWLTSKIRGGRVFYWNCGMPWLFKRPSFEESVFRFILKHTTLVTGTESLAKEYQKRYRVRDYRILSNWVDADRLRPRESKEATKSWFGLKAENKIVLFAHHLSERKGADLIPKIAEAFPGVYFLVAGEGPSKKSLIDEASKSNAIIRILGGVANSDIAPYLQAADVFIMPSREEGLPHVILDTMAAGTPFVAADVGGTKDLVPRGYENFLCESGNVDCFQNKIKKLLEDKEIYNSFREACFKKALEFGREKATRDFIALF</sequence>
<evidence type="ECO:0000313" key="2">
    <source>
        <dbReference type="EMBL" id="KKS46408.1"/>
    </source>
</evidence>
<dbReference type="Pfam" id="PF00534">
    <property type="entry name" value="Glycos_transf_1"/>
    <property type="match status" value="1"/>
</dbReference>
<name>A0A0G1C9U6_9BACT</name>
<evidence type="ECO:0000313" key="3">
    <source>
        <dbReference type="Proteomes" id="UP000034036"/>
    </source>
</evidence>
<gene>
    <name evidence="2" type="ORF">UV11_C0029G0003</name>
</gene>
<comment type="caution">
    <text evidence="2">The sequence shown here is derived from an EMBL/GenBank/DDBJ whole genome shotgun (WGS) entry which is preliminary data.</text>
</comment>
<accession>A0A0G1C9U6</accession>
<dbReference type="InterPro" id="IPR050194">
    <property type="entry name" value="Glycosyltransferase_grp1"/>
</dbReference>